<reference evidence="2 3" key="1">
    <citation type="journal article" date="2015" name="Microbiome">
        <title>Genomic resolution of linkages in carbon, nitrogen, and sulfur cycling among widespread estuary sediment bacteria.</title>
        <authorList>
            <person name="Baker B.J."/>
            <person name="Lazar C.S."/>
            <person name="Teske A.P."/>
            <person name="Dick G.J."/>
        </authorList>
    </citation>
    <scope>NUCLEOTIDE SEQUENCE [LARGE SCALE GENOMIC DNA]</scope>
    <source>
        <strain evidence="2">DG_54_3</strain>
    </source>
</reference>
<dbReference type="Pfam" id="PF00583">
    <property type="entry name" value="Acetyltransf_1"/>
    <property type="match status" value="1"/>
</dbReference>
<dbReference type="Proteomes" id="UP000051861">
    <property type="component" value="Unassembled WGS sequence"/>
</dbReference>
<evidence type="ECO:0000259" key="1">
    <source>
        <dbReference type="PROSITE" id="PS51186"/>
    </source>
</evidence>
<protein>
    <submittedName>
        <fullName evidence="2">Acetyltransferase</fullName>
    </submittedName>
</protein>
<dbReference type="InterPro" id="IPR000182">
    <property type="entry name" value="GNAT_dom"/>
</dbReference>
<proteinExistence type="predicted"/>
<dbReference type="SUPFAM" id="SSF55729">
    <property type="entry name" value="Acyl-CoA N-acyltransferases (Nat)"/>
    <property type="match status" value="1"/>
</dbReference>
<feature type="domain" description="N-acetyltransferase" evidence="1">
    <location>
        <begin position="1"/>
        <end position="71"/>
    </location>
</feature>
<dbReference type="PATRIC" id="fig|1703775.3.peg.2306"/>
<dbReference type="InterPro" id="IPR016181">
    <property type="entry name" value="Acyl_CoA_acyltransferase"/>
</dbReference>
<sequence length="94" mass="10448">EVISLNSLVEGIGIGSALLDAVKDIAASVKCERLWLITTNDNMAALRFYQKRGFLLVAVHRNALEYSRKLKQEIPSVGIDGIPLRDEIELELLL</sequence>
<comment type="caution">
    <text evidence="2">The sequence shown here is derived from an EMBL/GenBank/DDBJ whole genome shotgun (WGS) entry which is preliminary data.</text>
</comment>
<feature type="non-terminal residue" evidence="2">
    <location>
        <position position="1"/>
    </location>
</feature>
<evidence type="ECO:0000313" key="2">
    <source>
        <dbReference type="EMBL" id="KPJ63502.1"/>
    </source>
</evidence>
<organism evidence="2 3">
    <name type="scientific">candidate division WOR-1 bacterium DG_54_3</name>
    <dbReference type="NCBI Taxonomy" id="1703775"/>
    <lineage>
        <taxon>Bacteria</taxon>
        <taxon>Bacillati</taxon>
        <taxon>Saganbacteria</taxon>
    </lineage>
</organism>
<accession>A0A0S7XM00</accession>
<gene>
    <name evidence="2" type="ORF">AMJ44_14385</name>
</gene>
<dbReference type="PROSITE" id="PS51186">
    <property type="entry name" value="GNAT"/>
    <property type="match status" value="1"/>
</dbReference>
<evidence type="ECO:0000313" key="3">
    <source>
        <dbReference type="Proteomes" id="UP000051861"/>
    </source>
</evidence>
<dbReference type="EMBL" id="LIZX01000233">
    <property type="protein sequence ID" value="KPJ63502.1"/>
    <property type="molecule type" value="Genomic_DNA"/>
</dbReference>
<dbReference type="AlphaFoldDB" id="A0A0S7XM00"/>
<name>A0A0S7XM00_UNCSA</name>
<keyword evidence="2" id="KW-0808">Transferase</keyword>
<dbReference type="Gene3D" id="3.40.630.30">
    <property type="match status" value="1"/>
</dbReference>
<dbReference type="GO" id="GO:0016747">
    <property type="term" value="F:acyltransferase activity, transferring groups other than amino-acyl groups"/>
    <property type="evidence" value="ECO:0007669"/>
    <property type="project" value="InterPro"/>
</dbReference>